<dbReference type="Pfam" id="PF00622">
    <property type="entry name" value="SPRY"/>
    <property type="match status" value="1"/>
</dbReference>
<reference evidence="3" key="1">
    <citation type="submission" date="2021-06" db="EMBL/GenBank/DDBJ databases">
        <authorList>
            <person name="Kallberg Y."/>
            <person name="Tangrot J."/>
            <person name="Rosling A."/>
        </authorList>
    </citation>
    <scope>NUCLEOTIDE SEQUENCE</scope>
    <source>
        <strain evidence="3">UK204</strain>
    </source>
</reference>
<dbReference type="OrthoDB" id="6359816at2759"/>
<evidence type="ECO:0000313" key="4">
    <source>
        <dbReference type="Proteomes" id="UP000789570"/>
    </source>
</evidence>
<dbReference type="Gene3D" id="3.30.710.10">
    <property type="entry name" value="Potassium Channel Kv1.1, Chain A"/>
    <property type="match status" value="1"/>
</dbReference>
<dbReference type="EMBL" id="CAJVPQ010005416">
    <property type="protein sequence ID" value="CAG8669799.1"/>
    <property type="molecule type" value="Genomic_DNA"/>
</dbReference>
<sequence>MEEHALEDDLERLLENQDFHDITIVCSDKNTLGASKNILAARSNVFYNKIIDRINDQKFTYMEFDNINSTTMKFILKYLYTSKILEETLNNVENIIELYYAAIFFELSELQTQLVKSMIFHMEINGEELVKKLLSQFVVKFPSLETENKMSQLLIESVAKIHLNLEKDSLSLKGLRYLLCKTLSAKIPFATHEIDLFNRVKFDTSEEVDKYSLLPYIDLRRIDSDTLVNDIEPLKLFPQDRLMDTYRFKAQENGKNLKSIRGIPIFRWKGYNNNDSYNNSLSISKDGFTLEASRDLNNYAHKTTDFSIKGNGIYKWSISVETNKTCYIGICENTQLHKAEDYCGWVLGSSGYIYHENDSKWYNAKFKTNDVITVILNMTEKTCEFLINGKTTGVITGWVNLPSEVYPFVSLKKGCKLRIIQDETM</sequence>
<dbReference type="InterPro" id="IPR003877">
    <property type="entry name" value="SPRY_dom"/>
</dbReference>
<name>A0A9N9HEQ8_9GLOM</name>
<evidence type="ECO:0000259" key="2">
    <source>
        <dbReference type="PROSITE" id="PS50188"/>
    </source>
</evidence>
<dbReference type="SMART" id="SM00449">
    <property type="entry name" value="SPRY"/>
    <property type="match status" value="1"/>
</dbReference>
<proteinExistence type="predicted"/>
<organism evidence="3 4">
    <name type="scientific">Funneliformis caledonium</name>
    <dbReference type="NCBI Taxonomy" id="1117310"/>
    <lineage>
        <taxon>Eukaryota</taxon>
        <taxon>Fungi</taxon>
        <taxon>Fungi incertae sedis</taxon>
        <taxon>Mucoromycota</taxon>
        <taxon>Glomeromycotina</taxon>
        <taxon>Glomeromycetes</taxon>
        <taxon>Glomerales</taxon>
        <taxon>Glomeraceae</taxon>
        <taxon>Funneliformis</taxon>
    </lineage>
</organism>
<dbReference type="PROSITE" id="PS50188">
    <property type="entry name" value="B302_SPRY"/>
    <property type="match status" value="1"/>
</dbReference>
<accession>A0A9N9HEQ8</accession>
<dbReference type="SUPFAM" id="SSF54695">
    <property type="entry name" value="POZ domain"/>
    <property type="match status" value="1"/>
</dbReference>
<dbReference type="Gene3D" id="2.60.120.920">
    <property type="match status" value="1"/>
</dbReference>
<dbReference type="CDD" id="cd18186">
    <property type="entry name" value="BTB_POZ_ZBTB_KLHL-like"/>
    <property type="match status" value="1"/>
</dbReference>
<dbReference type="SMART" id="SM00225">
    <property type="entry name" value="BTB"/>
    <property type="match status" value="1"/>
</dbReference>
<dbReference type="PANTHER" id="PTHR12245">
    <property type="entry name" value="SPRY DOMAIN CONTAINING SOCS BOX PROTEIN"/>
    <property type="match status" value="1"/>
</dbReference>
<dbReference type="SUPFAM" id="SSF49899">
    <property type="entry name" value="Concanavalin A-like lectins/glucanases"/>
    <property type="match status" value="1"/>
</dbReference>
<dbReference type="InterPro" id="IPR043136">
    <property type="entry name" value="B30.2/SPRY_sf"/>
</dbReference>
<dbReference type="AlphaFoldDB" id="A0A9N9HEQ8"/>
<dbReference type="PANTHER" id="PTHR12245:SF5">
    <property type="entry name" value="SPRY DOMAIN-CONTAINING SOCS BOX PROTEIN 3"/>
    <property type="match status" value="1"/>
</dbReference>
<dbReference type="PROSITE" id="PS50097">
    <property type="entry name" value="BTB"/>
    <property type="match status" value="1"/>
</dbReference>
<dbReference type="Pfam" id="PF00651">
    <property type="entry name" value="BTB"/>
    <property type="match status" value="1"/>
</dbReference>
<gene>
    <name evidence="3" type="ORF">FCALED_LOCUS11968</name>
</gene>
<evidence type="ECO:0000313" key="3">
    <source>
        <dbReference type="EMBL" id="CAG8669799.1"/>
    </source>
</evidence>
<dbReference type="InterPro" id="IPR001870">
    <property type="entry name" value="B30.2/SPRY"/>
</dbReference>
<protein>
    <submittedName>
        <fullName evidence="3">9332_t:CDS:1</fullName>
    </submittedName>
</protein>
<dbReference type="InterPro" id="IPR050672">
    <property type="entry name" value="FBXO45-Fsn/SPSB_families"/>
</dbReference>
<dbReference type="InterPro" id="IPR011333">
    <property type="entry name" value="SKP1/BTB/POZ_sf"/>
</dbReference>
<keyword evidence="4" id="KW-1185">Reference proteome</keyword>
<dbReference type="Proteomes" id="UP000789570">
    <property type="component" value="Unassembled WGS sequence"/>
</dbReference>
<dbReference type="InterPro" id="IPR013320">
    <property type="entry name" value="ConA-like_dom_sf"/>
</dbReference>
<dbReference type="InterPro" id="IPR000210">
    <property type="entry name" value="BTB/POZ_dom"/>
</dbReference>
<evidence type="ECO:0000259" key="1">
    <source>
        <dbReference type="PROSITE" id="PS50097"/>
    </source>
</evidence>
<comment type="caution">
    <text evidence="3">The sequence shown here is derived from an EMBL/GenBank/DDBJ whole genome shotgun (WGS) entry which is preliminary data.</text>
</comment>
<dbReference type="CDD" id="cd11709">
    <property type="entry name" value="SPRY"/>
    <property type="match status" value="1"/>
</dbReference>
<feature type="domain" description="BTB" evidence="1">
    <location>
        <begin position="20"/>
        <end position="88"/>
    </location>
</feature>
<feature type="domain" description="B30.2/SPRY" evidence="2">
    <location>
        <begin position="250"/>
        <end position="425"/>
    </location>
</feature>